<dbReference type="EMBL" id="JBBPEH010000003">
    <property type="protein sequence ID" value="KAK7540830.1"/>
    <property type="molecule type" value="Genomic_DNA"/>
</dbReference>
<name>A0ABR1M038_9PEZI</name>
<keyword evidence="4" id="KW-1185">Reference proteome</keyword>
<sequence length="206" mass="23622">MEWSKIVGMTASVVVIVILVLECHGPRGRTTLYERVGFIFCKCPWGVVKRAGTLLRRCGECVVERAEAWWRQRQWLQQLQQEQRRQERQESATNMGRGGEESGVADAGVASGMRLPLDRPPTYQSDLPPPRYDGEESVDTLPRYYDDDDDYEEEEEEEEEESEVDLGEANWMRFPGRRLSEETSSTVITDGMTGDLADGHAQMRWE</sequence>
<evidence type="ECO:0000313" key="3">
    <source>
        <dbReference type="EMBL" id="KAK7540830.1"/>
    </source>
</evidence>
<organism evidence="3 4">
    <name type="scientific">Phyllosticta citribraziliensis</name>
    <dbReference type="NCBI Taxonomy" id="989973"/>
    <lineage>
        <taxon>Eukaryota</taxon>
        <taxon>Fungi</taxon>
        <taxon>Dikarya</taxon>
        <taxon>Ascomycota</taxon>
        <taxon>Pezizomycotina</taxon>
        <taxon>Dothideomycetes</taxon>
        <taxon>Dothideomycetes incertae sedis</taxon>
        <taxon>Botryosphaeriales</taxon>
        <taxon>Phyllostictaceae</taxon>
        <taxon>Phyllosticta</taxon>
    </lineage>
</organism>
<evidence type="ECO:0000256" key="1">
    <source>
        <dbReference type="SAM" id="MobiDB-lite"/>
    </source>
</evidence>
<proteinExistence type="predicted"/>
<comment type="caution">
    <text evidence="3">The sequence shown here is derived from an EMBL/GenBank/DDBJ whole genome shotgun (WGS) entry which is preliminary data.</text>
</comment>
<reference evidence="3 4" key="1">
    <citation type="submission" date="2024-04" db="EMBL/GenBank/DDBJ databases">
        <title>Phyllosticta paracitricarpa is synonymous to the EU quarantine fungus P. citricarpa based on phylogenomic analyses.</title>
        <authorList>
            <consortium name="Lawrence Berkeley National Laboratory"/>
            <person name="Van ingen-buijs V.A."/>
            <person name="Van westerhoven A.C."/>
            <person name="Haridas S."/>
            <person name="Skiadas P."/>
            <person name="Martin F."/>
            <person name="Groenewald J.Z."/>
            <person name="Crous P.W."/>
            <person name="Seidl M.F."/>
        </authorList>
    </citation>
    <scope>NUCLEOTIDE SEQUENCE [LARGE SCALE GENOMIC DNA]</scope>
    <source>
        <strain evidence="3 4">CPC 17464</strain>
    </source>
</reference>
<feature type="chain" id="PRO_5046774099" evidence="2">
    <location>
        <begin position="29"/>
        <end position="206"/>
    </location>
</feature>
<evidence type="ECO:0000256" key="2">
    <source>
        <dbReference type="SAM" id="SignalP"/>
    </source>
</evidence>
<feature type="region of interest" description="Disordered" evidence="1">
    <location>
        <begin position="112"/>
        <end position="206"/>
    </location>
</feature>
<evidence type="ECO:0000313" key="4">
    <source>
        <dbReference type="Proteomes" id="UP001360953"/>
    </source>
</evidence>
<feature type="region of interest" description="Disordered" evidence="1">
    <location>
        <begin position="86"/>
        <end position="105"/>
    </location>
</feature>
<dbReference type="Proteomes" id="UP001360953">
    <property type="component" value="Unassembled WGS sequence"/>
</dbReference>
<feature type="signal peptide" evidence="2">
    <location>
        <begin position="1"/>
        <end position="28"/>
    </location>
</feature>
<dbReference type="RefSeq" id="XP_066657761.1">
    <property type="nucleotide sequence ID" value="XM_066798001.1"/>
</dbReference>
<feature type="compositionally biased region" description="Basic and acidic residues" evidence="1">
    <location>
        <begin position="197"/>
        <end position="206"/>
    </location>
</feature>
<gene>
    <name evidence="3" type="ORF">J3D65DRAFT_600932</name>
</gene>
<protein>
    <submittedName>
        <fullName evidence="3">Uncharacterized protein</fullName>
    </submittedName>
</protein>
<accession>A0ABR1M038</accession>
<keyword evidence="2" id="KW-0732">Signal</keyword>
<feature type="compositionally biased region" description="Acidic residues" evidence="1">
    <location>
        <begin position="146"/>
        <end position="166"/>
    </location>
</feature>
<dbReference type="GeneID" id="92030907"/>